<proteinExistence type="predicted"/>
<comment type="caution">
    <text evidence="2">The sequence shown here is derived from an EMBL/GenBank/DDBJ whole genome shotgun (WGS) entry which is preliminary data.</text>
</comment>
<organism evidence="2 3">
    <name type="scientific">Aeromicrobium marinum DSM 15272</name>
    <dbReference type="NCBI Taxonomy" id="585531"/>
    <lineage>
        <taxon>Bacteria</taxon>
        <taxon>Bacillati</taxon>
        <taxon>Actinomycetota</taxon>
        <taxon>Actinomycetes</taxon>
        <taxon>Propionibacteriales</taxon>
        <taxon>Nocardioidaceae</taxon>
        <taxon>Aeromicrobium</taxon>
    </lineage>
</organism>
<dbReference type="HOGENOM" id="CLU_051796_0_0_11"/>
<evidence type="ECO:0000259" key="1">
    <source>
        <dbReference type="Pfam" id="PF12146"/>
    </source>
</evidence>
<dbReference type="PANTHER" id="PTHR11614">
    <property type="entry name" value="PHOSPHOLIPASE-RELATED"/>
    <property type="match status" value="1"/>
</dbReference>
<reference evidence="2" key="1">
    <citation type="submission" date="2010-08" db="EMBL/GenBank/DDBJ databases">
        <authorList>
            <person name="Muzny D."/>
            <person name="Qin X."/>
            <person name="Buhay C."/>
            <person name="Dugan-Rocha S."/>
            <person name="Ding Y."/>
            <person name="Chen G."/>
            <person name="Hawes A."/>
            <person name="Holder M."/>
            <person name="Jhangiani S."/>
            <person name="Johnson A."/>
            <person name="Khan Z."/>
            <person name="Li Z."/>
            <person name="Liu W."/>
            <person name="Liu X."/>
            <person name="Perez L."/>
            <person name="Shen H."/>
            <person name="Wang Q."/>
            <person name="Watt J."/>
            <person name="Xi L."/>
            <person name="Xin Y."/>
            <person name="Zhou J."/>
            <person name="Deng J."/>
            <person name="Jiang H."/>
            <person name="Liu Y."/>
            <person name="Qu J."/>
            <person name="Song X.-Z."/>
            <person name="Zhang L."/>
            <person name="Villasana D."/>
            <person name="Johnson A."/>
            <person name="Liu J."/>
            <person name="Liyanage D."/>
            <person name="Lorensuhewa L."/>
            <person name="Robinson T."/>
            <person name="Song A."/>
            <person name="Song B.-B."/>
            <person name="Dinh H."/>
            <person name="Thornton R."/>
            <person name="Coyle M."/>
            <person name="Francisco L."/>
            <person name="Jackson L."/>
            <person name="Javaid M."/>
            <person name="Korchina V."/>
            <person name="Kovar C."/>
            <person name="Mata R."/>
            <person name="Mathew T."/>
            <person name="Ngo R."/>
            <person name="Nguyen L."/>
            <person name="Nguyen N."/>
            <person name="Okwuonu G."/>
            <person name="Ongeri F."/>
            <person name="Pham C."/>
            <person name="Simmons D."/>
            <person name="Wilczek-Boney K."/>
            <person name="Hale W."/>
            <person name="Jakkamsetti A."/>
            <person name="Pham P."/>
            <person name="Ruth R."/>
            <person name="San Lucas F."/>
            <person name="Warren J."/>
            <person name="Zhang J."/>
            <person name="Zhao Z."/>
            <person name="Zhou C."/>
            <person name="Zhu D."/>
            <person name="Lee S."/>
            <person name="Bess C."/>
            <person name="Blankenburg K."/>
            <person name="Forbes L."/>
            <person name="Fu Q."/>
            <person name="Gubbala S."/>
            <person name="Hirani K."/>
            <person name="Jayaseelan J.C."/>
            <person name="Lara F."/>
            <person name="Munidasa M."/>
            <person name="Palculict T."/>
            <person name="Patil S."/>
            <person name="Pu L.-L."/>
            <person name="Saada N."/>
            <person name="Tang L."/>
            <person name="Weissenberger G."/>
            <person name="Zhu Y."/>
            <person name="Hemphill L."/>
            <person name="Shang Y."/>
            <person name="Youmans B."/>
            <person name="Ayvaz T."/>
            <person name="Ross M."/>
            <person name="Santibanez J."/>
            <person name="Aqrawi P."/>
            <person name="Gross S."/>
            <person name="Joshi V."/>
            <person name="Fowler G."/>
            <person name="Nazareth L."/>
            <person name="Reid J."/>
            <person name="Worley K."/>
            <person name="Petrosino J."/>
            <person name="Highlander S."/>
            <person name="Gibbs R."/>
        </authorList>
    </citation>
    <scope>NUCLEOTIDE SEQUENCE [LARGE SCALE GENOMIC DNA]</scope>
    <source>
        <strain evidence="2">DSM 15272</strain>
    </source>
</reference>
<dbReference type="SUPFAM" id="SSF53474">
    <property type="entry name" value="alpha/beta-Hydrolases"/>
    <property type="match status" value="1"/>
</dbReference>
<dbReference type="InterPro" id="IPR029058">
    <property type="entry name" value="AB_hydrolase_fold"/>
</dbReference>
<dbReference type="InterPro" id="IPR022742">
    <property type="entry name" value="Hydrolase_4"/>
</dbReference>
<evidence type="ECO:0000313" key="3">
    <source>
        <dbReference type="Proteomes" id="UP000003111"/>
    </source>
</evidence>
<evidence type="ECO:0000313" key="2">
    <source>
        <dbReference type="EMBL" id="EFQ83385.1"/>
    </source>
</evidence>
<name>E2SC99_9ACTN</name>
<dbReference type="Pfam" id="PF12146">
    <property type="entry name" value="Hydrolase_4"/>
    <property type="match status" value="1"/>
</dbReference>
<gene>
    <name evidence="2" type="ORF">HMPREF0063_11658</name>
</gene>
<dbReference type="ESTHER" id="9acto-e2sc99">
    <property type="family name" value="Monoglyceridelipase_lysophospholip"/>
</dbReference>
<dbReference type="EMBL" id="ACLF03000005">
    <property type="protein sequence ID" value="EFQ83385.1"/>
    <property type="molecule type" value="Genomic_DNA"/>
</dbReference>
<dbReference type="STRING" id="585531.HMPREF0063_11658"/>
<dbReference type="Proteomes" id="UP000003111">
    <property type="component" value="Unassembled WGS sequence"/>
</dbReference>
<dbReference type="eggNOG" id="COG2267">
    <property type="taxonomic scope" value="Bacteria"/>
</dbReference>
<dbReference type="Gene3D" id="3.40.50.1820">
    <property type="entry name" value="alpha/beta hydrolase"/>
    <property type="match status" value="1"/>
</dbReference>
<dbReference type="InterPro" id="IPR051044">
    <property type="entry name" value="MAG_DAG_Lipase"/>
</dbReference>
<accession>E2SC99</accession>
<keyword evidence="3" id="KW-1185">Reference proteome</keyword>
<dbReference type="AlphaFoldDB" id="E2SC99"/>
<sequence length="340" mass="37370">MPDDPDRGDRMPAWTPDLLGRGYERTEIPLGTDPDGEGPIEAVLVRRTRPKRAKVTGAVLYVHGFSDYFFQTHVADFFAERGYAFYALDLRKCGRSRRPGQTPHYVSDLAMYDVELDRALLTVRDEVPGAPIVLASHSTGGLVLPLWLDRLNRRPGGTPALDIHGLILNSPWFDLQGGPFLRSVGTQLIRAFSKVRPKDVVKLPPTDAYGTSLHAGHAGEWTFDLDFKPVTGFPVTYGWMTAIRHGHAQLHRGLDVGVPSLVLRSDKTHFARSHREEVDTADAVLDVQQIGRWAGCLGNAVTSLPIPDARHDVFLSLPEPRAAAFAAVDAWLAGTLTSTA</sequence>
<protein>
    <recommendedName>
        <fullName evidence="1">Serine aminopeptidase S33 domain-containing protein</fullName>
    </recommendedName>
</protein>
<feature type="domain" description="Serine aminopeptidase S33" evidence="1">
    <location>
        <begin position="54"/>
        <end position="198"/>
    </location>
</feature>